<dbReference type="AlphaFoldDB" id="A0A9X1DFD7"/>
<reference evidence="1" key="1">
    <citation type="submission" date="2021-05" db="EMBL/GenBank/DDBJ databases">
        <title>Genome of Sphingobium sp. strain.</title>
        <authorList>
            <person name="Fan R."/>
        </authorList>
    </citation>
    <scope>NUCLEOTIDE SEQUENCE</scope>
    <source>
        <strain evidence="1">H33</strain>
    </source>
</reference>
<gene>
    <name evidence="1" type="ORF">KK488_16105</name>
</gene>
<dbReference type="Proteomes" id="UP001138757">
    <property type="component" value="Unassembled WGS sequence"/>
</dbReference>
<dbReference type="RefSeq" id="WP_214624736.1">
    <property type="nucleotide sequence ID" value="NZ_JAHGAW010000011.1"/>
</dbReference>
<dbReference type="EMBL" id="JAHGAW010000011">
    <property type="protein sequence ID" value="MBT2188478.1"/>
    <property type="molecule type" value="Genomic_DNA"/>
</dbReference>
<evidence type="ECO:0000313" key="1">
    <source>
        <dbReference type="EMBL" id="MBT2188478.1"/>
    </source>
</evidence>
<name>A0A9X1DFD7_9SPHN</name>
<evidence type="ECO:0000313" key="2">
    <source>
        <dbReference type="Proteomes" id="UP001138757"/>
    </source>
</evidence>
<proteinExistence type="predicted"/>
<organism evidence="1 2">
    <name type="scientific">Sphingobium nicotianae</name>
    <dbReference type="NCBI Taxonomy" id="2782607"/>
    <lineage>
        <taxon>Bacteria</taxon>
        <taxon>Pseudomonadati</taxon>
        <taxon>Pseudomonadota</taxon>
        <taxon>Alphaproteobacteria</taxon>
        <taxon>Sphingomonadales</taxon>
        <taxon>Sphingomonadaceae</taxon>
        <taxon>Sphingobium</taxon>
    </lineage>
</organism>
<keyword evidence="2" id="KW-1185">Reference proteome</keyword>
<comment type="caution">
    <text evidence="1">The sequence shown here is derived from an EMBL/GenBank/DDBJ whole genome shotgun (WGS) entry which is preliminary data.</text>
</comment>
<sequence>MIFDPEPAECDHPWYATIRASENFPELRQWCQATFNEVAEQLDKDFPDRFRRELPQRISELFFAHAFAKVGWRPVARVPGFDFAYELGNGRLLVEVTTPSEQPADNYEVWEKDGISGGHVDDKSIDSALLRLTSGFCKKAEIAAERIEKGLVRENDYVVIAISGLQISQNTPVLLDSGVQIPDFIRAFLPVGPLVADVPIDKASSIQTTFRREFSAEIQKAEGKQPVKRSAFLDDAFAHIHGVAFTSLNAAAIEMSAEQIAVLHNPSAYWTSEVPRLGMGIEYEVAIEEGGFRIDRR</sequence>
<protein>
    <submittedName>
        <fullName evidence="1">Uncharacterized protein</fullName>
    </submittedName>
</protein>
<accession>A0A9X1DFD7</accession>